<evidence type="ECO:0008006" key="3">
    <source>
        <dbReference type="Google" id="ProtNLM"/>
    </source>
</evidence>
<organism evidence="1 2">
    <name type="scientific">Gossypium harknessii</name>
    <dbReference type="NCBI Taxonomy" id="34285"/>
    <lineage>
        <taxon>Eukaryota</taxon>
        <taxon>Viridiplantae</taxon>
        <taxon>Streptophyta</taxon>
        <taxon>Embryophyta</taxon>
        <taxon>Tracheophyta</taxon>
        <taxon>Spermatophyta</taxon>
        <taxon>Magnoliopsida</taxon>
        <taxon>eudicotyledons</taxon>
        <taxon>Gunneridae</taxon>
        <taxon>Pentapetalae</taxon>
        <taxon>rosids</taxon>
        <taxon>malvids</taxon>
        <taxon>Malvales</taxon>
        <taxon>Malvaceae</taxon>
        <taxon>Malvoideae</taxon>
        <taxon>Gossypium</taxon>
    </lineage>
</organism>
<protein>
    <recommendedName>
        <fullName evidence="3">Zinc knuckle CX2CX4HX4C domain-containing protein</fullName>
    </recommendedName>
</protein>
<sequence>MESTKCEGGDEGDLVNCSTKKVPIQGMEEDWDVVMDTTLVAEKVISWKDRLVGMGLQVDERTTTSDGLDGAKEFKLIEEDVARWGMIGKVVIFDFNTNNSVRGRFARIAVFINLDRALITQVLVKRVIQWIEYEYLLIVYLLCDYYRHMKEICPKEAMGPEEFGIGITGNRREQRQISKENKEMVAPNPGTYRPWMLTERWGRRTLRTERKDSGET</sequence>
<accession>A0A7J9G3N0</accession>
<dbReference type="AlphaFoldDB" id="A0A7J9G3N0"/>
<gene>
    <name evidence="1" type="ORF">Gohar_016675</name>
</gene>
<evidence type="ECO:0000313" key="2">
    <source>
        <dbReference type="Proteomes" id="UP000593560"/>
    </source>
</evidence>
<dbReference type="OrthoDB" id="1751344at2759"/>
<dbReference type="EMBL" id="JABFAD010000002">
    <property type="protein sequence ID" value="MBA0792152.1"/>
    <property type="molecule type" value="Genomic_DNA"/>
</dbReference>
<name>A0A7J9G3N0_9ROSI</name>
<dbReference type="Proteomes" id="UP000593560">
    <property type="component" value="Unassembled WGS sequence"/>
</dbReference>
<comment type="caution">
    <text evidence="1">The sequence shown here is derived from an EMBL/GenBank/DDBJ whole genome shotgun (WGS) entry which is preliminary data.</text>
</comment>
<reference evidence="1 2" key="1">
    <citation type="journal article" date="2019" name="Genome Biol. Evol.">
        <title>Insights into the evolution of the New World diploid cottons (Gossypium, subgenus Houzingenia) based on genome sequencing.</title>
        <authorList>
            <person name="Grover C.E."/>
            <person name="Arick M.A. 2nd"/>
            <person name="Thrash A."/>
            <person name="Conover J.L."/>
            <person name="Sanders W.S."/>
            <person name="Peterson D.G."/>
            <person name="Frelichowski J.E."/>
            <person name="Scheffler J.A."/>
            <person name="Scheffler B.E."/>
            <person name="Wendel J.F."/>
        </authorList>
    </citation>
    <scope>NUCLEOTIDE SEQUENCE [LARGE SCALE GENOMIC DNA]</scope>
    <source>
        <strain evidence="1">0</strain>
        <tissue evidence="1">Leaf</tissue>
    </source>
</reference>
<proteinExistence type="predicted"/>
<keyword evidence="2" id="KW-1185">Reference proteome</keyword>
<evidence type="ECO:0000313" key="1">
    <source>
        <dbReference type="EMBL" id="MBA0792152.1"/>
    </source>
</evidence>